<dbReference type="RefSeq" id="WP_092457827.1">
    <property type="nucleotide sequence ID" value="NZ_FPCJ01000001.1"/>
</dbReference>
<proteinExistence type="predicted"/>
<dbReference type="Pfam" id="PF19089">
    <property type="entry name" value="DUF5777"/>
    <property type="match status" value="1"/>
</dbReference>
<sequence>MKRLYVTMMAGLLLFPHAGRAQQDLSQLFADSTASHLPVMATFKGTTLVNLQTTKTLHAHDLLFIVSHRFGDFAGSNGGGKTFFGMDAISDVLIGFEYGFNDRFTAGIGRDKGAPNGVSEFQTQLFYLTGKYRLLDQTGDGHIPVSLDLFARGIFSAAQRLPIPQSNIDFQHFGDRWSGSLQLLLARKFSESFSAELIPTYLYRALTAPQDPHQMFALGAGFRLKINKRMAIIADYVQPFRSTASRNYYKQQFNQHFYPPIGIGWEVETGGHVFHIEFTNATSILENQFIPNTTTSWTKGQFRWGFNVTRTFTLAKGAAKEWKQ</sequence>
<organism evidence="3 4">
    <name type="scientific">Thermoflavifilum thermophilum</name>
    <dbReference type="NCBI Taxonomy" id="1393122"/>
    <lineage>
        <taxon>Bacteria</taxon>
        <taxon>Pseudomonadati</taxon>
        <taxon>Bacteroidota</taxon>
        <taxon>Chitinophagia</taxon>
        <taxon>Chitinophagales</taxon>
        <taxon>Chitinophagaceae</taxon>
        <taxon>Thermoflavifilum</taxon>
    </lineage>
</organism>
<reference evidence="4" key="1">
    <citation type="submission" date="2016-10" db="EMBL/GenBank/DDBJ databases">
        <authorList>
            <person name="Varghese N."/>
            <person name="Submissions S."/>
        </authorList>
    </citation>
    <scope>NUCLEOTIDE SEQUENCE [LARGE SCALE GENOMIC DNA]</scope>
    <source>
        <strain evidence="4">DSM 14807</strain>
    </source>
</reference>
<evidence type="ECO:0000313" key="4">
    <source>
        <dbReference type="Proteomes" id="UP000199537"/>
    </source>
</evidence>
<protein>
    <recommendedName>
        <fullName evidence="2">DUF5777 domain-containing protein</fullName>
    </recommendedName>
</protein>
<dbReference type="InterPro" id="IPR045916">
    <property type="entry name" value="DUF5777"/>
</dbReference>
<feature type="chain" id="PRO_5011700092" description="DUF5777 domain-containing protein" evidence="1">
    <location>
        <begin position="22"/>
        <end position="324"/>
    </location>
</feature>
<evidence type="ECO:0000313" key="3">
    <source>
        <dbReference type="EMBL" id="SFV30176.1"/>
    </source>
</evidence>
<feature type="domain" description="DUF5777" evidence="2">
    <location>
        <begin position="43"/>
        <end position="312"/>
    </location>
</feature>
<dbReference type="STRING" id="1393122.SAMN05660895_0717"/>
<evidence type="ECO:0000256" key="1">
    <source>
        <dbReference type="SAM" id="SignalP"/>
    </source>
</evidence>
<keyword evidence="4" id="KW-1185">Reference proteome</keyword>
<feature type="signal peptide" evidence="1">
    <location>
        <begin position="1"/>
        <end position="21"/>
    </location>
</feature>
<accession>A0A1I7N6J2</accession>
<dbReference type="EMBL" id="FPCJ01000001">
    <property type="protein sequence ID" value="SFV30176.1"/>
    <property type="molecule type" value="Genomic_DNA"/>
</dbReference>
<dbReference type="AlphaFoldDB" id="A0A1I7N6J2"/>
<gene>
    <name evidence="3" type="ORF">SAMN05660895_0717</name>
</gene>
<name>A0A1I7N6J2_9BACT</name>
<keyword evidence="1" id="KW-0732">Signal</keyword>
<dbReference type="Proteomes" id="UP000199537">
    <property type="component" value="Unassembled WGS sequence"/>
</dbReference>
<evidence type="ECO:0000259" key="2">
    <source>
        <dbReference type="Pfam" id="PF19089"/>
    </source>
</evidence>
<dbReference type="OrthoDB" id="1117410at2"/>